<keyword evidence="2 4" id="KW-0547">Nucleotide-binding</keyword>
<dbReference type="Pfam" id="PF18603">
    <property type="entry name" value="LAL_C2"/>
    <property type="match status" value="1"/>
</dbReference>
<dbReference type="PROSITE" id="PS50975">
    <property type="entry name" value="ATP_GRASP"/>
    <property type="match status" value="1"/>
</dbReference>
<dbReference type="SUPFAM" id="SSF56059">
    <property type="entry name" value="Glutathione synthetase ATP-binding domain-like"/>
    <property type="match status" value="1"/>
</dbReference>
<dbReference type="EMBL" id="VISO01000001">
    <property type="protein sequence ID" value="TVZ74962.1"/>
    <property type="molecule type" value="Genomic_DNA"/>
</dbReference>
<evidence type="ECO:0000313" key="7">
    <source>
        <dbReference type="Proteomes" id="UP000319824"/>
    </source>
</evidence>
<organism evidence="6 7">
    <name type="scientific">Rhizobium mongolense USDA 1844</name>
    <dbReference type="NCBI Taxonomy" id="1079460"/>
    <lineage>
        <taxon>Bacteria</taxon>
        <taxon>Pseudomonadati</taxon>
        <taxon>Pseudomonadota</taxon>
        <taxon>Alphaproteobacteria</taxon>
        <taxon>Hyphomicrobiales</taxon>
        <taxon>Rhizobiaceae</taxon>
        <taxon>Rhizobium/Agrobacterium group</taxon>
        <taxon>Rhizobium</taxon>
    </lineage>
</organism>
<comment type="caution">
    <text evidence="6">The sequence shown here is derived from an EMBL/GenBank/DDBJ whole genome shotgun (WGS) entry which is preliminary data.</text>
</comment>
<dbReference type="PANTHER" id="PTHR43585:SF2">
    <property type="entry name" value="ATP-GRASP ENZYME FSQD"/>
    <property type="match status" value="1"/>
</dbReference>
<dbReference type="SMART" id="SM01209">
    <property type="entry name" value="GARS_A"/>
    <property type="match status" value="1"/>
</dbReference>
<dbReference type="Proteomes" id="UP000319824">
    <property type="component" value="Unassembled WGS sequence"/>
</dbReference>
<dbReference type="PROSITE" id="PS00867">
    <property type="entry name" value="CPSASE_2"/>
    <property type="match status" value="1"/>
</dbReference>
<evidence type="ECO:0000256" key="3">
    <source>
        <dbReference type="ARBA" id="ARBA00022840"/>
    </source>
</evidence>
<evidence type="ECO:0000256" key="2">
    <source>
        <dbReference type="ARBA" id="ARBA00022741"/>
    </source>
</evidence>
<keyword evidence="3 4" id="KW-0067">ATP-binding</keyword>
<evidence type="ECO:0000259" key="5">
    <source>
        <dbReference type="PROSITE" id="PS50975"/>
    </source>
</evidence>
<feature type="domain" description="ATP-grasp" evidence="5">
    <location>
        <begin position="118"/>
        <end position="309"/>
    </location>
</feature>
<evidence type="ECO:0000256" key="4">
    <source>
        <dbReference type="PROSITE-ProRule" id="PRU00409"/>
    </source>
</evidence>
<dbReference type="GO" id="GO:0046872">
    <property type="term" value="F:metal ion binding"/>
    <property type="evidence" value="ECO:0007669"/>
    <property type="project" value="InterPro"/>
</dbReference>
<dbReference type="InterPro" id="IPR005479">
    <property type="entry name" value="CPAse_ATP-bd"/>
</dbReference>
<dbReference type="InterPro" id="IPR040570">
    <property type="entry name" value="LAL_C2"/>
</dbReference>
<accession>A0A559TK18</accession>
<reference evidence="6 7" key="1">
    <citation type="submission" date="2019-06" db="EMBL/GenBank/DDBJ databases">
        <title>Pac Bio to generate improved reference genome sequences for organisms with transposon mutant libraries (support for FEBA project).</title>
        <authorList>
            <person name="Blow M."/>
        </authorList>
    </citation>
    <scope>NUCLEOTIDE SEQUENCE [LARGE SCALE GENOMIC DNA]</scope>
    <source>
        <strain evidence="6 7">USDA 1844</strain>
    </source>
</reference>
<dbReference type="RefSeq" id="WP_022719213.1">
    <property type="nucleotide sequence ID" value="NZ_ATTQ01000047.1"/>
</dbReference>
<dbReference type="GO" id="GO:0016874">
    <property type="term" value="F:ligase activity"/>
    <property type="evidence" value="ECO:0007669"/>
    <property type="project" value="UniProtKB-KW"/>
</dbReference>
<sequence length="412" mass="45042">MARKALVLVEGHRSNGPLYIQAAERLGLHPITLSTDPTQYDYLASEKLETIRVDTDNLEAMIRECFQLRARYDIGGITGFTGLDESFYVTVAKLCRHFGLPGPNPASVEGCCDKFTQRQLLAESGIPMPVYRLAVSATGIKNAATEIGLPVIVKPTVGSGSNGVRLCRNLDEVAEHAADLLSGRRTRRPSPRLLVEEFAQGPSYTALIMGNEVVGITGNDFGPPPHFVYREFTYPAMLADPEHKLIADISLSCLRALGLGWGPANIEFRWTKRGPLVIEVNPRLAGGDPQLVQLAHGIDLANEHLKLVIGDEWDLRKTRSHAAAMRFLVPDRDGTLDWIGSDSRAAALPGVVEVRFYNERKTPIVRKGDYRDCIGHVIAASPSATRTAATLKRAVDLVDWSITPFPGVSGQE</sequence>
<dbReference type="InterPro" id="IPR011761">
    <property type="entry name" value="ATP-grasp"/>
</dbReference>
<dbReference type="Pfam" id="PF13535">
    <property type="entry name" value="ATP-grasp_4"/>
    <property type="match status" value="1"/>
</dbReference>
<dbReference type="GO" id="GO:0005524">
    <property type="term" value="F:ATP binding"/>
    <property type="evidence" value="ECO:0007669"/>
    <property type="project" value="UniProtKB-UniRule"/>
</dbReference>
<dbReference type="Gene3D" id="3.40.50.20">
    <property type="match status" value="1"/>
</dbReference>
<proteinExistence type="predicted"/>
<dbReference type="PANTHER" id="PTHR43585">
    <property type="entry name" value="FUMIPYRROLE BIOSYNTHESIS PROTEIN C"/>
    <property type="match status" value="1"/>
</dbReference>
<dbReference type="Gene3D" id="3.30.470.20">
    <property type="entry name" value="ATP-grasp fold, B domain"/>
    <property type="match status" value="1"/>
</dbReference>
<protein>
    <submittedName>
        <fullName evidence="6">Biotin carboxylase</fullName>
    </submittedName>
</protein>
<dbReference type="InterPro" id="IPR052032">
    <property type="entry name" value="ATP-dep_AA_Ligase"/>
</dbReference>
<dbReference type="AlphaFoldDB" id="A0A559TK18"/>
<evidence type="ECO:0000313" key="6">
    <source>
        <dbReference type="EMBL" id="TVZ74962.1"/>
    </source>
</evidence>
<gene>
    <name evidence="6" type="ORF">BCL32_0305</name>
</gene>
<keyword evidence="1" id="KW-0436">Ligase</keyword>
<evidence type="ECO:0000256" key="1">
    <source>
        <dbReference type="ARBA" id="ARBA00022598"/>
    </source>
</evidence>
<name>A0A559TK18_9HYPH</name>